<evidence type="ECO:0000256" key="19">
    <source>
        <dbReference type="SAM" id="Phobius"/>
    </source>
</evidence>
<keyword evidence="14" id="KW-0460">Magnesium</keyword>
<dbReference type="PANTHER" id="PTHR38340:SF1">
    <property type="entry name" value="S-LAYER PROTEIN"/>
    <property type="match status" value="1"/>
</dbReference>
<comment type="subcellular location">
    <subcellularLocation>
        <location evidence="2">Host cell</location>
    </subcellularLocation>
    <subcellularLocation>
        <location evidence="3">Host membrane</location>
    </subcellularLocation>
    <subcellularLocation>
        <location evidence="4">Secreted</location>
    </subcellularLocation>
</comment>
<evidence type="ECO:0000256" key="5">
    <source>
        <dbReference type="ARBA" id="ARBA00022525"/>
    </source>
</evidence>
<dbReference type="GO" id="GO:0008234">
    <property type="term" value="F:cysteine-type peptidase activity"/>
    <property type="evidence" value="ECO:0007669"/>
    <property type="project" value="UniProtKB-KW"/>
</dbReference>
<keyword evidence="10" id="KW-0677">Repeat</keyword>
<accession>A0AAV1QLK7</accession>
<evidence type="ECO:0000256" key="15">
    <source>
        <dbReference type="ARBA" id="ARBA00022870"/>
    </source>
</evidence>
<evidence type="ECO:0000256" key="11">
    <source>
        <dbReference type="ARBA" id="ARBA00022801"/>
    </source>
</evidence>
<dbReference type="InterPro" id="IPR038383">
    <property type="entry name" value="CPD_dom_sf"/>
</dbReference>
<dbReference type="InterPro" id="IPR011049">
    <property type="entry name" value="Serralysin-like_metalloprot_C"/>
</dbReference>
<evidence type="ECO:0000256" key="3">
    <source>
        <dbReference type="ARBA" id="ARBA00004551"/>
    </source>
</evidence>
<evidence type="ECO:0000256" key="20">
    <source>
        <dbReference type="SAM" id="SignalP"/>
    </source>
</evidence>
<keyword evidence="9" id="KW-0479">Metal-binding</keyword>
<dbReference type="InterPro" id="IPR050557">
    <property type="entry name" value="RTX_toxin/Mannuronan_C5-epim"/>
</dbReference>
<dbReference type="GO" id="GO:0005576">
    <property type="term" value="C:extracellular region"/>
    <property type="evidence" value="ECO:0007669"/>
    <property type="project" value="UniProtKB-SubCell"/>
</dbReference>
<dbReference type="PRINTS" id="PR00313">
    <property type="entry name" value="CABNDNGRPT"/>
</dbReference>
<keyword evidence="11" id="KW-0378">Hydrolase</keyword>
<comment type="caution">
    <text evidence="22">The sequence shown here is derived from an EMBL/GenBank/DDBJ whole genome shotgun (WGS) entry which is preliminary data.</text>
</comment>
<dbReference type="PROSITE" id="PS51771">
    <property type="entry name" value="CGT_MARTX_CPD"/>
    <property type="match status" value="1"/>
</dbReference>
<dbReference type="InterPro" id="IPR020974">
    <property type="entry name" value="CPD_dom"/>
</dbReference>
<feature type="transmembrane region" description="Helical" evidence="19">
    <location>
        <begin position="2282"/>
        <end position="2308"/>
    </location>
</feature>
<dbReference type="SUPFAM" id="SSF51120">
    <property type="entry name" value="beta-Roll"/>
    <property type="match status" value="5"/>
</dbReference>
<dbReference type="Pfam" id="PF11713">
    <property type="entry name" value="Peptidase_C80"/>
    <property type="match status" value="1"/>
</dbReference>
<keyword evidence="15" id="KW-1043">Host membrane</keyword>
<feature type="domain" description="Peptidase C80" evidence="21">
    <location>
        <begin position="263"/>
        <end position="442"/>
    </location>
</feature>
<evidence type="ECO:0000256" key="4">
    <source>
        <dbReference type="ARBA" id="ARBA00004613"/>
    </source>
</evidence>
<dbReference type="InterPro" id="IPR018511">
    <property type="entry name" value="Hemolysin-typ_Ca-bd_CS"/>
</dbReference>
<keyword evidence="23" id="KW-1185">Reference proteome</keyword>
<evidence type="ECO:0000256" key="2">
    <source>
        <dbReference type="ARBA" id="ARBA00004340"/>
    </source>
</evidence>
<dbReference type="GO" id="GO:0005509">
    <property type="term" value="F:calcium ion binding"/>
    <property type="evidence" value="ECO:0007669"/>
    <property type="project" value="InterPro"/>
</dbReference>
<keyword evidence="7" id="KW-0645">Protease</keyword>
<dbReference type="PROSITE" id="PS00330">
    <property type="entry name" value="HEMOLYSIN_CALCIUM"/>
    <property type="match status" value="2"/>
</dbReference>
<evidence type="ECO:0000256" key="1">
    <source>
        <dbReference type="ARBA" id="ARBA00001946"/>
    </source>
</evidence>
<keyword evidence="13" id="KW-0068">Autocatalytic cleavage</keyword>
<evidence type="ECO:0000256" key="8">
    <source>
        <dbReference type="ARBA" id="ARBA00022679"/>
    </source>
</evidence>
<evidence type="ECO:0000259" key="21">
    <source>
        <dbReference type="PROSITE" id="PS51771"/>
    </source>
</evidence>
<sequence>MAGRLQVWWTMKLLILFSLLSLTQHFEVREDDWEELSPDIAALHRLRGLSEHMFHERLKKPLNSRGNTDKNLKSLMDGFQKCENFTAGVIQMEQDFDTFLKDIDEQKIQDYLLTASEISHSYSQKILITTDKEKSTIDRVQQEYNMDPHYSVIVSKACLHNDSCVPEADSYTVVKIFGSVPEDGQTVSGLSGSLLAELMLKSPLKAAPVFSLDGNTTTDFQHNFIRVFMVRGIKTVLETNWENQQIYQVMNQTDSVSSYQIPQRPVDHTTQYDHQQIIIMKDDPVVRKAVTYLYEKHPSVTSIYVLDNNQRPKLIHGASLPLSEDSRLTLVGHGVRDNSAEMRLGGYRAQDVAKIIQQTSRIGDKIKTTSVVACEVGSDKAFVETLMKELHDTHHIETELHLRDTVIQVRHTGEKITQEITPDGLQWRHKDDSEKVVANIDRNGDVIIRNEPGSKGEAIFTNERNFLMGKHFVRNGRKCLINETPNPRFLIYRDSWPDEPRTFIHQKVFEMIDKNKVEQIQSACDELEALSWGLFHSDQPPPEKIHIKDPDEIGGTYLIGEKEDNEIRWIVDEQKLKNVLSNCYEIKSGEDVRNIIRHYAKTGENEITYLMVNDWIYAVDPQTLYVYLVGKKLANNQLNNAVKESITAQIGREKYKDMQTQILNQNIMNPKEHYARYVKDIFLGQRTTGLELSTEAWFTTYFTASVISESARNFRTFPLVLMALDMSQRPDNNIRRKGLNILFDNHPMARGKSWIDPSRRGFRGSATSEGSSKLKNYKSVNKGQLMKDLRDLIKQEVYILTQWQGDNSKYYVKSVADMATQYNIFHDNSDEQITFIKDYQSFKDKIDHHPITFTSSGDGPASGTLGGYDNGYVMLRDLNSASELENSFKLQSYFSRASISLTQQIHSQLKAKHGENLAGLRVQEGSARMENGQFICQLVSDGADSKPVEFRVELSPENQRFNEKMLESIDTAVNALEMHGSTSSHQVNKYVEQAGTAVGTLGLLLGMKGAVRAFEQGDIKDGVIGSLQTLHGVADTTTSIVARQALSSETRIARTAAAVMKSPVMKGTMKVIPVVGIGLGIYNLEQDLERGDALGLIDASLDVDIIVLDVALMVQPLLAPFIAHINLALSVVRMVIDDVYMGIKNELNSLPKDAGILDKVMAVFVGIGKGIEHFEISVASIFYDWHYDEIEEGRRLVDQISDYHKYYRVIKEKDGTSAIDFSSGDSSRSGGSIHFCLADQGQSEFCMDYFVSSDESTGKKCWNIDTQGSKDIILGLGESHQLQYKTLQNKILMFIPAGSTTVVSGYEAVTDSRYGTYEGNRDSNRFFTVQKADDKHVIEVMLSYYYQLYGEPGDDIFFLGPQRSYVEGSGGKDTYIIPENGGKTIINNYDPSKALDTLHFSVDYSHISVSKSENDVVLMYEDSHTVIIQNWFLGETYRHMNMMSGDGVVFEISSTVVSSVQLVARGINKMFKTQGETVNASQPLLQTVTNILGSRYDDVLIGNRENNLIDGGGGRDHLIGGEGEDIYLVKQASVLIDNYSTDNTTDLAIIEADIHTFKVRVESDNVALSALHDNTDIHVTLVNWFRSPADRHLLIITKDLITFTISDNKADCLQNDPFTKCIRSRSIDYSKSKSALVVDLQEDEALHSVTDVRGSEFNDIIRGNKENNIFIPGTGNDVIQGREGEDWYVITPGQGVKTINNQSPDRAMDILFLKEQYKHIASSCEGQSIIILVNGSKEVILQNWFESKSYQHLQIRTSDGITAGLMSNLSSCGESLLFPLTVDYRNQKPEPLHSVPMHLQKQSIIAINTEDFNSEEYFRYRSINSSERLFLGYEGKEMMMNNNFDSVREMYGSSGFDIMFGNSKENVLDPYTGGALMFGGEGKDTYIIKHGYGNNLMIDNFAEDQNMDTVLVDIDFLHGSQIVLHSSTGDLNVTITTMREQLQFSLLNYNNGPQHQHINFQTSDGVHFKLKSLNSTGDVPFFKTEAFKVTLKQSQTDCHLDLNSHRNLSKVHTVQGCPSQSNDILGNDQDNALIGGWKDDALDGGEGDDTLIGGNGADILIGGLGDDTLYGGDGNDTMMGNSGRDIFIPGPGADLVDGGPGRDSVLYRGDHEKGKGVYVNLLTGQGRYADAEGDVLKDVENVIGTIYSDILVSGYESSLLKGSDGNDILVSTGGDYLVGGDGNDIYMLAFHNGSVTIDNCAKDNATDVLYLKSQSTPIFDCQQLSSRVLLTFFGLNQTTVRIALEGWISDETECGHLMLVFREVKVSVDSLLQECQLREKEWVWPLIKISLACIGLLLFLCVFILLMYRKSTKGAQQQKTQEETQTHVDAKLISMTADVM</sequence>
<name>A0AAV1QLK7_SCOSC</name>
<dbReference type="Gene3D" id="3.40.50.11050">
    <property type="match status" value="1"/>
</dbReference>
<keyword evidence="20" id="KW-0732">Signal</keyword>
<evidence type="ECO:0000256" key="14">
    <source>
        <dbReference type="ARBA" id="ARBA00022842"/>
    </source>
</evidence>
<keyword evidence="12" id="KW-0788">Thiol protease</keyword>
<evidence type="ECO:0000256" key="18">
    <source>
        <dbReference type="ARBA" id="ARBA00023136"/>
    </source>
</evidence>
<dbReference type="InterPro" id="IPR001343">
    <property type="entry name" value="Hemolysn_Ca-bd"/>
</dbReference>
<dbReference type="GO" id="GO:0043657">
    <property type="term" value="C:host cell"/>
    <property type="evidence" value="ECO:0007669"/>
    <property type="project" value="UniProtKB-SubCell"/>
</dbReference>
<keyword evidence="17" id="KW-0446">Lipid-binding</keyword>
<proteinExistence type="predicted"/>
<evidence type="ECO:0000313" key="22">
    <source>
        <dbReference type="EMBL" id="CAK6984344.1"/>
    </source>
</evidence>
<reference evidence="22 23" key="1">
    <citation type="submission" date="2024-01" db="EMBL/GenBank/DDBJ databases">
        <authorList>
            <person name="Alioto T."/>
            <person name="Alioto T."/>
            <person name="Gomez Garrido J."/>
        </authorList>
    </citation>
    <scope>NUCLEOTIDE SEQUENCE [LARGE SCALE GENOMIC DNA]</scope>
</reference>
<protein>
    <submittedName>
        <fullName evidence="22">Uncharacterized protein LOC122876757</fullName>
    </submittedName>
</protein>
<dbReference type="GO" id="GO:0090729">
    <property type="term" value="F:toxin activity"/>
    <property type="evidence" value="ECO:0007669"/>
    <property type="project" value="UniProtKB-KW"/>
</dbReference>
<evidence type="ECO:0000256" key="16">
    <source>
        <dbReference type="ARBA" id="ARBA00023026"/>
    </source>
</evidence>
<comment type="cofactor">
    <cofactor evidence="1">
        <name>Mg(2+)</name>
        <dbReference type="ChEBI" id="CHEBI:18420"/>
    </cofactor>
</comment>
<organism evidence="22 23">
    <name type="scientific">Scomber scombrus</name>
    <name type="common">Atlantic mackerel</name>
    <name type="synonym">Scomber vernalis</name>
    <dbReference type="NCBI Taxonomy" id="13677"/>
    <lineage>
        <taxon>Eukaryota</taxon>
        <taxon>Metazoa</taxon>
        <taxon>Chordata</taxon>
        <taxon>Craniata</taxon>
        <taxon>Vertebrata</taxon>
        <taxon>Euteleostomi</taxon>
        <taxon>Actinopterygii</taxon>
        <taxon>Neopterygii</taxon>
        <taxon>Teleostei</taxon>
        <taxon>Neoteleostei</taxon>
        <taxon>Acanthomorphata</taxon>
        <taxon>Pelagiaria</taxon>
        <taxon>Scombriformes</taxon>
        <taxon>Scombridae</taxon>
        <taxon>Scomber</taxon>
    </lineage>
</organism>
<dbReference type="Proteomes" id="UP001314229">
    <property type="component" value="Unassembled WGS sequence"/>
</dbReference>
<dbReference type="GO" id="GO:0008289">
    <property type="term" value="F:lipid binding"/>
    <property type="evidence" value="ECO:0007669"/>
    <property type="project" value="UniProtKB-KW"/>
</dbReference>
<evidence type="ECO:0000256" key="10">
    <source>
        <dbReference type="ARBA" id="ARBA00022737"/>
    </source>
</evidence>
<dbReference type="PANTHER" id="PTHR38340">
    <property type="entry name" value="S-LAYER PROTEIN"/>
    <property type="match status" value="1"/>
</dbReference>
<evidence type="ECO:0000256" key="13">
    <source>
        <dbReference type="ARBA" id="ARBA00022813"/>
    </source>
</evidence>
<gene>
    <name evidence="22" type="ORF">FSCOSCO3_A030084</name>
</gene>
<keyword evidence="5" id="KW-0964">Secreted</keyword>
<keyword evidence="8" id="KW-0808">Transferase</keyword>
<evidence type="ECO:0000256" key="12">
    <source>
        <dbReference type="ARBA" id="ARBA00022807"/>
    </source>
</evidence>
<evidence type="ECO:0000256" key="17">
    <source>
        <dbReference type="ARBA" id="ARBA00023121"/>
    </source>
</evidence>
<dbReference type="GO" id="GO:0006508">
    <property type="term" value="P:proteolysis"/>
    <property type="evidence" value="ECO:0007669"/>
    <property type="project" value="UniProtKB-KW"/>
</dbReference>
<dbReference type="Gene3D" id="2.150.10.10">
    <property type="entry name" value="Serralysin-like metalloprotease, C-terminal"/>
    <property type="match status" value="4"/>
</dbReference>
<keyword evidence="16" id="KW-0843">Virulence</keyword>
<feature type="signal peptide" evidence="20">
    <location>
        <begin position="1"/>
        <end position="25"/>
    </location>
</feature>
<dbReference type="EMBL" id="CAWUFR010001769">
    <property type="protein sequence ID" value="CAK6984344.1"/>
    <property type="molecule type" value="Genomic_DNA"/>
</dbReference>
<feature type="chain" id="PRO_5043617765" evidence="20">
    <location>
        <begin position="26"/>
        <end position="2340"/>
    </location>
</feature>
<evidence type="ECO:0000256" key="6">
    <source>
        <dbReference type="ARBA" id="ARBA00022656"/>
    </source>
</evidence>
<keyword evidence="19" id="KW-1133">Transmembrane helix</keyword>
<evidence type="ECO:0000313" key="23">
    <source>
        <dbReference type="Proteomes" id="UP001314229"/>
    </source>
</evidence>
<evidence type="ECO:0000256" key="9">
    <source>
        <dbReference type="ARBA" id="ARBA00022723"/>
    </source>
</evidence>
<keyword evidence="6" id="KW-0800">Toxin</keyword>
<keyword evidence="18 19" id="KW-0472">Membrane</keyword>
<keyword evidence="19" id="KW-0812">Transmembrane</keyword>
<dbReference type="Pfam" id="PF00353">
    <property type="entry name" value="HemolysinCabind"/>
    <property type="match status" value="5"/>
</dbReference>
<dbReference type="GO" id="GO:0016740">
    <property type="term" value="F:transferase activity"/>
    <property type="evidence" value="ECO:0007669"/>
    <property type="project" value="UniProtKB-KW"/>
</dbReference>
<evidence type="ECO:0000256" key="7">
    <source>
        <dbReference type="ARBA" id="ARBA00022670"/>
    </source>
</evidence>
<dbReference type="CDD" id="cd20500">
    <property type="entry name" value="Peptidase_C80"/>
    <property type="match status" value="1"/>
</dbReference>